<gene>
    <name evidence="1" type="ORF">SDJN03_24023</name>
</gene>
<feature type="non-terminal residue" evidence="1">
    <location>
        <position position="1"/>
    </location>
</feature>
<evidence type="ECO:0000313" key="1">
    <source>
        <dbReference type="EMBL" id="KAG6579575.1"/>
    </source>
</evidence>
<dbReference type="EMBL" id="JAGKQH010000015">
    <property type="protein sequence ID" value="KAG6579575.1"/>
    <property type="molecule type" value="Genomic_DNA"/>
</dbReference>
<name>A0AAV6MEM2_9ROSI</name>
<evidence type="ECO:0000313" key="2">
    <source>
        <dbReference type="Proteomes" id="UP000685013"/>
    </source>
</evidence>
<accession>A0AAV6MEM2</accession>
<protein>
    <submittedName>
        <fullName evidence="1">Uncharacterized protein</fullName>
    </submittedName>
</protein>
<sequence>MKNLVAPSVFNKIYGSETPSHIILTLPMAEDLIKLNTQDIVPYQEVDPDTYDSDVMETETLDEDGEEGGEEQEIRRLLILVVVGAGLYFHQFERAGMYRWIFVDRQNWMARRDRLSESL</sequence>
<dbReference type="Proteomes" id="UP000685013">
    <property type="component" value="Chromosome 15"/>
</dbReference>
<dbReference type="AlphaFoldDB" id="A0AAV6MEM2"/>
<reference evidence="1 2" key="1">
    <citation type="journal article" date="2021" name="Hortic Res">
        <title>The domestication of Cucurbita argyrosperma as revealed by the genome of its wild relative.</title>
        <authorList>
            <person name="Barrera-Redondo J."/>
            <person name="Sanchez-de la Vega G."/>
            <person name="Aguirre-Liguori J.A."/>
            <person name="Castellanos-Morales G."/>
            <person name="Gutierrez-Guerrero Y.T."/>
            <person name="Aguirre-Dugua X."/>
            <person name="Aguirre-Planter E."/>
            <person name="Tenaillon M.I."/>
            <person name="Lira-Saade R."/>
            <person name="Eguiarte L.E."/>
        </authorList>
    </citation>
    <scope>NUCLEOTIDE SEQUENCE [LARGE SCALE GENOMIC DNA]</scope>
    <source>
        <strain evidence="1">JBR-2021</strain>
    </source>
</reference>
<proteinExistence type="predicted"/>
<comment type="caution">
    <text evidence="1">The sequence shown here is derived from an EMBL/GenBank/DDBJ whole genome shotgun (WGS) entry which is preliminary data.</text>
</comment>
<keyword evidence="2" id="KW-1185">Reference proteome</keyword>
<organism evidence="1 2">
    <name type="scientific">Cucurbita argyrosperma subsp. sororia</name>
    <dbReference type="NCBI Taxonomy" id="37648"/>
    <lineage>
        <taxon>Eukaryota</taxon>
        <taxon>Viridiplantae</taxon>
        <taxon>Streptophyta</taxon>
        <taxon>Embryophyta</taxon>
        <taxon>Tracheophyta</taxon>
        <taxon>Spermatophyta</taxon>
        <taxon>Magnoliopsida</taxon>
        <taxon>eudicotyledons</taxon>
        <taxon>Gunneridae</taxon>
        <taxon>Pentapetalae</taxon>
        <taxon>rosids</taxon>
        <taxon>fabids</taxon>
        <taxon>Cucurbitales</taxon>
        <taxon>Cucurbitaceae</taxon>
        <taxon>Cucurbiteae</taxon>
        <taxon>Cucurbita</taxon>
    </lineage>
</organism>